<reference evidence="4 5" key="1">
    <citation type="submission" date="2023-03" db="EMBL/GenBank/DDBJ databases">
        <title>Complete genome sequence of Tepidibacter sp. SWIR-1, isolated from a deep-sea hydrothermal vent.</title>
        <authorList>
            <person name="Li X."/>
        </authorList>
    </citation>
    <scope>NUCLEOTIDE SEQUENCE [LARGE SCALE GENOMIC DNA]</scope>
    <source>
        <strain evidence="4 5">SWIR-1</strain>
    </source>
</reference>
<dbReference type="Gene3D" id="3.40.50.300">
    <property type="entry name" value="P-loop containing nucleotide triphosphate hydrolases"/>
    <property type="match status" value="1"/>
</dbReference>
<dbReference type="PANTHER" id="PTHR43384">
    <property type="entry name" value="SEPTUM SITE-DETERMINING PROTEIN MIND HOMOLOG, CHLOROPLASTIC-RELATED"/>
    <property type="match status" value="1"/>
</dbReference>
<keyword evidence="2" id="KW-0067">ATP-binding</keyword>
<dbReference type="PANTHER" id="PTHR43384:SF6">
    <property type="entry name" value="SEPTUM SITE-DETERMINING PROTEIN MIND HOMOLOG, CHLOROPLASTIC"/>
    <property type="match status" value="1"/>
</dbReference>
<sequence length="274" mass="31041">MQKNKIIAVWGNHNSGKTTLAAKIANELSKKKKNVILVLCDNITPTVSTILPLTDAKNQSLGELLSSIQITQESILQKCITLGKNDYLSVIGYLHGENERTYAKYSKERVVDLFILLKHLADYIIIDCSSLVSYDILSRTALELADQVIRLISPDLKAISFYDSCLPQFAERKYNLQNHMKVLSNVKYTMPTDSVANRFGGVPLEIPFIEEIEKQYLEGRLFESLADKKSQDYVKAINEIIAIIEGAKELPEKVKEKRQFNNPLKGFKWMRGAK</sequence>
<accession>A0ABY8EIT4</accession>
<gene>
    <name evidence="4" type="ORF">P4S50_01935</name>
</gene>
<dbReference type="RefSeq" id="WP_277732826.1">
    <property type="nucleotide sequence ID" value="NZ_CP120733.1"/>
</dbReference>
<evidence type="ECO:0000256" key="2">
    <source>
        <dbReference type="ARBA" id="ARBA00022840"/>
    </source>
</evidence>
<dbReference type="EMBL" id="CP120733">
    <property type="protein sequence ID" value="WFD10860.1"/>
    <property type="molecule type" value="Genomic_DNA"/>
</dbReference>
<keyword evidence="5" id="KW-1185">Reference proteome</keyword>
<evidence type="ECO:0000256" key="1">
    <source>
        <dbReference type="ARBA" id="ARBA00022741"/>
    </source>
</evidence>
<name>A0ABY8EIT4_9FIRM</name>
<feature type="domain" description="AAA" evidence="3">
    <location>
        <begin position="5"/>
        <end position="159"/>
    </location>
</feature>
<dbReference type="SUPFAM" id="SSF52540">
    <property type="entry name" value="P-loop containing nucleoside triphosphate hydrolases"/>
    <property type="match status" value="1"/>
</dbReference>
<protein>
    <submittedName>
        <fullName evidence="4">AAA family ATPase</fullName>
    </submittedName>
</protein>
<dbReference type="InterPro" id="IPR050625">
    <property type="entry name" value="ParA/MinD_ATPase"/>
</dbReference>
<evidence type="ECO:0000313" key="5">
    <source>
        <dbReference type="Proteomes" id="UP001222800"/>
    </source>
</evidence>
<dbReference type="Proteomes" id="UP001222800">
    <property type="component" value="Chromosome"/>
</dbReference>
<dbReference type="InterPro" id="IPR027417">
    <property type="entry name" value="P-loop_NTPase"/>
</dbReference>
<dbReference type="InterPro" id="IPR025669">
    <property type="entry name" value="AAA_dom"/>
</dbReference>
<dbReference type="Pfam" id="PF13614">
    <property type="entry name" value="AAA_31"/>
    <property type="match status" value="1"/>
</dbReference>
<organism evidence="4 5">
    <name type="scientific">Tepidibacter hydrothermalis</name>
    <dbReference type="NCBI Taxonomy" id="3036126"/>
    <lineage>
        <taxon>Bacteria</taxon>
        <taxon>Bacillati</taxon>
        <taxon>Bacillota</taxon>
        <taxon>Clostridia</taxon>
        <taxon>Peptostreptococcales</taxon>
        <taxon>Peptostreptococcaceae</taxon>
        <taxon>Tepidibacter</taxon>
    </lineage>
</organism>
<evidence type="ECO:0000313" key="4">
    <source>
        <dbReference type="EMBL" id="WFD10860.1"/>
    </source>
</evidence>
<proteinExistence type="predicted"/>
<keyword evidence="1" id="KW-0547">Nucleotide-binding</keyword>
<evidence type="ECO:0000259" key="3">
    <source>
        <dbReference type="Pfam" id="PF13614"/>
    </source>
</evidence>